<proteinExistence type="predicted"/>
<name>A0A7Y0Q8A0_9GAMM</name>
<dbReference type="SUPFAM" id="SSF53850">
    <property type="entry name" value="Periplasmic binding protein-like II"/>
    <property type="match status" value="1"/>
</dbReference>
<evidence type="ECO:0000256" key="1">
    <source>
        <dbReference type="SAM" id="SignalP"/>
    </source>
</evidence>
<accession>A0A7Y0Q8A0</accession>
<protein>
    <submittedName>
        <fullName evidence="2">Amino acid ABC transporter substrate-binding protein</fullName>
    </submittedName>
</protein>
<feature type="chain" id="PRO_5031136224" evidence="1">
    <location>
        <begin position="23"/>
        <end position="293"/>
    </location>
</feature>
<evidence type="ECO:0000313" key="2">
    <source>
        <dbReference type="EMBL" id="NMP31910.1"/>
    </source>
</evidence>
<gene>
    <name evidence="2" type="ORF">HII17_10060</name>
</gene>
<keyword evidence="1" id="KW-0732">Signal</keyword>
<comment type="caution">
    <text evidence="2">The sequence shown here is derived from an EMBL/GenBank/DDBJ whole genome shotgun (WGS) entry which is preliminary data.</text>
</comment>
<keyword evidence="3" id="KW-1185">Reference proteome</keyword>
<dbReference type="AlphaFoldDB" id="A0A7Y0Q8A0"/>
<feature type="signal peptide" evidence="1">
    <location>
        <begin position="1"/>
        <end position="22"/>
    </location>
</feature>
<dbReference type="RefSeq" id="WP_169075241.1">
    <property type="nucleotide sequence ID" value="NZ_JABBXH010000003.1"/>
</dbReference>
<organism evidence="2 3">
    <name type="scientific">Thalassotalea algicola</name>
    <dbReference type="NCBI Taxonomy" id="2716224"/>
    <lineage>
        <taxon>Bacteria</taxon>
        <taxon>Pseudomonadati</taxon>
        <taxon>Pseudomonadota</taxon>
        <taxon>Gammaproteobacteria</taxon>
        <taxon>Alteromonadales</taxon>
        <taxon>Colwelliaceae</taxon>
        <taxon>Thalassotalea</taxon>
    </lineage>
</organism>
<evidence type="ECO:0000313" key="3">
    <source>
        <dbReference type="Proteomes" id="UP000568664"/>
    </source>
</evidence>
<reference evidence="2 3" key="1">
    <citation type="submission" date="2020-04" db="EMBL/GenBank/DDBJ databases">
        <title>Thalassotalea sp. M1531, isolated from the surface of marine red alga.</title>
        <authorList>
            <person name="Pang L."/>
            <person name="Lu D.-C."/>
        </authorList>
    </citation>
    <scope>NUCLEOTIDE SEQUENCE [LARGE SCALE GENOMIC DNA]</scope>
    <source>
        <strain evidence="2 3">M1531</strain>
    </source>
</reference>
<sequence length="293" mass="34111">MVFNKYITTLLFVFSHSLSVCAEESLSIKVMGAQSIEDASYEYFRDLLTLALDKSKALYPYKAIEIIDAQNTTQGRSIKLLTNNLVNIHWAGTNNEREQELIPIKIPLFKGLLGYRVSIVHRDNLNDFSNITEVELKQKLACQGEHWPDSDILEDNGYQVIRVSRFDLMFKMLAQKRCDYFPRAIFEGYAELKAAKERYPELVMYDELVLHYPFPIYFFTNTQNKILAEQIEYGLIQALEDGSITMLRKSHAATLNLFPLAQWRNKRYFHLTNRTLPASTDTNNEQLWLKLYP</sequence>
<dbReference type="Proteomes" id="UP000568664">
    <property type="component" value="Unassembled WGS sequence"/>
</dbReference>
<dbReference type="EMBL" id="JABBXH010000003">
    <property type="protein sequence ID" value="NMP31910.1"/>
    <property type="molecule type" value="Genomic_DNA"/>
</dbReference>